<dbReference type="PANTHER" id="PTHR46963:SF2">
    <property type="match status" value="1"/>
</dbReference>
<dbReference type="Pfam" id="PF12012">
    <property type="entry name" value="DUF3504"/>
    <property type="match status" value="1"/>
</dbReference>
<proteinExistence type="predicted"/>
<keyword evidence="2" id="KW-0597">Phosphoprotein</keyword>
<dbReference type="PANTHER" id="PTHR46963">
    <property type="entry name" value="SIMILAR TO RIKEN CDNA E130308A19"/>
    <property type="match status" value="1"/>
</dbReference>
<feature type="compositionally biased region" description="Basic residues" evidence="4">
    <location>
        <begin position="131"/>
        <end position="145"/>
    </location>
</feature>
<keyword evidence="3" id="KW-0832">Ubl conjugation</keyword>
<gene>
    <name evidence="6" type="ORF">PMEA_00017961</name>
</gene>
<dbReference type="InterPro" id="IPR042838">
    <property type="entry name" value="KIAA1958"/>
</dbReference>
<protein>
    <recommendedName>
        <fullName evidence="5">ZMYM2-like/QRICH1 C-terminal domain-containing protein</fullName>
    </recommendedName>
</protein>
<keyword evidence="1" id="KW-1017">Isopeptide bond</keyword>
<evidence type="ECO:0000259" key="5">
    <source>
        <dbReference type="Pfam" id="PF12012"/>
    </source>
</evidence>
<feature type="domain" description="ZMYM2-like/QRICH1 C-terminal" evidence="5">
    <location>
        <begin position="150"/>
        <end position="294"/>
    </location>
</feature>
<evidence type="ECO:0000256" key="1">
    <source>
        <dbReference type="ARBA" id="ARBA00022499"/>
    </source>
</evidence>
<reference evidence="6 7" key="1">
    <citation type="submission" date="2022-05" db="EMBL/GenBank/DDBJ databases">
        <authorList>
            <consortium name="Genoscope - CEA"/>
            <person name="William W."/>
        </authorList>
    </citation>
    <scope>NUCLEOTIDE SEQUENCE [LARGE SCALE GENOMIC DNA]</scope>
</reference>
<dbReference type="Proteomes" id="UP001159428">
    <property type="component" value="Unassembled WGS sequence"/>
</dbReference>
<evidence type="ECO:0000256" key="2">
    <source>
        <dbReference type="ARBA" id="ARBA00022553"/>
    </source>
</evidence>
<evidence type="ECO:0000313" key="6">
    <source>
        <dbReference type="EMBL" id="CAH3137176.1"/>
    </source>
</evidence>
<dbReference type="InterPro" id="IPR021893">
    <property type="entry name" value="ZMYM2-like_C"/>
</dbReference>
<evidence type="ECO:0000256" key="3">
    <source>
        <dbReference type="ARBA" id="ARBA00022843"/>
    </source>
</evidence>
<accession>A0AAU9X5F4</accession>
<dbReference type="EMBL" id="CALNXJ010000031">
    <property type="protein sequence ID" value="CAH3137176.1"/>
    <property type="molecule type" value="Genomic_DNA"/>
</dbReference>
<organism evidence="6 7">
    <name type="scientific">Pocillopora meandrina</name>
    <dbReference type="NCBI Taxonomy" id="46732"/>
    <lineage>
        <taxon>Eukaryota</taxon>
        <taxon>Metazoa</taxon>
        <taxon>Cnidaria</taxon>
        <taxon>Anthozoa</taxon>
        <taxon>Hexacorallia</taxon>
        <taxon>Scleractinia</taxon>
        <taxon>Astrocoeniina</taxon>
        <taxon>Pocilloporidae</taxon>
        <taxon>Pocillopora</taxon>
    </lineage>
</organism>
<sequence length="371" mass="42812">PGNSLCYRVVVAKKFFVTMASRFEVVDEEYIEELNENTKKSTEYWKNVFKMWANERNFQANLEEYESDVLDQTLSQLYAESQKGNGDNYEPVCLKVMQTSLERYLKSKSYPKSIIRDRKFLNSRKVLGGKSRKLREQGKRKRPNRSRSLTKEEEEVLWQNGQLGGGTQRALLNTMWWLLTQHFGLQERQEHHQMKVDGFTLQRDDDGNEFLTFAEGPTKTRQGGLSVKTRLVTPKMFATGNEERCPVMLFKRYLEKRQSEMKESGPFYLTVIDKPVSSVWYKKSPMGKNTIMKNMKENSPLKDLCSEKNLTSNRARKTVVKKLKSSGIPRCEIKNITGHAPAQGLDDCDSGDEREQQIITRAIDNTSAGAK</sequence>
<feature type="non-terminal residue" evidence="6">
    <location>
        <position position="1"/>
    </location>
</feature>
<keyword evidence="7" id="KW-1185">Reference proteome</keyword>
<comment type="caution">
    <text evidence="6">The sequence shown here is derived from an EMBL/GenBank/DDBJ whole genome shotgun (WGS) entry which is preliminary data.</text>
</comment>
<dbReference type="AlphaFoldDB" id="A0AAU9X5F4"/>
<evidence type="ECO:0000256" key="4">
    <source>
        <dbReference type="SAM" id="MobiDB-lite"/>
    </source>
</evidence>
<evidence type="ECO:0000313" key="7">
    <source>
        <dbReference type="Proteomes" id="UP001159428"/>
    </source>
</evidence>
<name>A0AAU9X5F4_9CNID</name>
<feature type="region of interest" description="Disordered" evidence="4">
    <location>
        <begin position="131"/>
        <end position="153"/>
    </location>
</feature>